<name>A0A0B4SJT6_9CAUD</name>
<sequence>MSETKETVVQRVALQTIILRRNGQQFVPAIGDVVELTTSELEQINATNPSAIGHIKINQSVAKALVEKTVDMEAIKREALEQARAELAAEQAKSADTAKSNKKGAKAKTDADDDL</sequence>
<feature type="region of interest" description="Disordered" evidence="1">
    <location>
        <begin position="85"/>
        <end position="115"/>
    </location>
</feature>
<evidence type="ECO:0000259" key="2">
    <source>
        <dbReference type="Pfam" id="PF24227"/>
    </source>
</evidence>
<evidence type="ECO:0000256" key="1">
    <source>
        <dbReference type="SAM" id="MobiDB-lite"/>
    </source>
</evidence>
<proteinExistence type="predicted"/>
<dbReference type="GeneID" id="26626778"/>
<dbReference type="RefSeq" id="YP_009199667.1">
    <property type="nucleotide sequence ID" value="NC_028812.1"/>
</dbReference>
<feature type="domain" description="DUF7443" evidence="2">
    <location>
        <begin position="9"/>
        <end position="68"/>
    </location>
</feature>
<dbReference type="EMBL" id="KP063118">
    <property type="protein sequence ID" value="AJA41303.1"/>
    <property type="molecule type" value="Genomic_DNA"/>
</dbReference>
<evidence type="ECO:0000313" key="3">
    <source>
        <dbReference type="EMBL" id="AJA41303.1"/>
    </source>
</evidence>
<reference evidence="3 4" key="1">
    <citation type="submission" date="2014-10" db="EMBL/GenBank/DDBJ databases">
        <title>Characterization of phage pPM_01 specific to Proteus mirabilis.</title>
        <authorList>
            <person name="Wirjon I.A."/>
            <person name="Mat Arip Y."/>
        </authorList>
    </citation>
    <scope>NUCLEOTIDE SEQUENCE [LARGE SCALE GENOMIC DNA]</scope>
</reference>
<protein>
    <recommendedName>
        <fullName evidence="2">DUF7443 domain-containing protein</fullName>
    </recommendedName>
</protein>
<organism evidence="3 4">
    <name type="scientific">Proteus phage pPM_01</name>
    <dbReference type="NCBI Taxonomy" id="1567485"/>
    <lineage>
        <taxon>Viruses</taxon>
        <taxon>Duplodnaviria</taxon>
        <taxon>Heunggongvirae</taxon>
        <taxon>Uroviricota</taxon>
        <taxon>Caudoviricetes</taxon>
        <taxon>Casjensviridae</taxon>
        <taxon>Lavrentievavirus</taxon>
        <taxon>Lavrentievavirus pPM01</taxon>
    </lineage>
</organism>
<dbReference type="Proteomes" id="UP000031807">
    <property type="component" value="Segment"/>
</dbReference>
<gene>
    <name evidence="3" type="ORF">pPM01_0054</name>
</gene>
<keyword evidence="4" id="KW-1185">Reference proteome</keyword>
<dbReference type="Pfam" id="PF24227">
    <property type="entry name" value="DUF7443"/>
    <property type="match status" value="1"/>
</dbReference>
<dbReference type="InterPro" id="IPR055866">
    <property type="entry name" value="DUF7443"/>
</dbReference>
<accession>A0A0B4SJT6</accession>
<dbReference type="KEGG" id="vg:26626778"/>
<evidence type="ECO:0000313" key="4">
    <source>
        <dbReference type="Proteomes" id="UP000031807"/>
    </source>
</evidence>